<dbReference type="InterPro" id="IPR011009">
    <property type="entry name" value="Kinase-like_dom_sf"/>
</dbReference>
<reference evidence="6 7" key="1">
    <citation type="submission" date="2018-10" db="EMBL/GenBank/DDBJ databases">
        <title>Sequencing the genomes of 1000 actinobacteria strains.</title>
        <authorList>
            <person name="Klenk H.-P."/>
        </authorList>
    </citation>
    <scope>NUCLEOTIDE SEQUENCE [LARGE SCALE GENOMIC DNA]</scope>
    <source>
        <strain evidence="6 7">DSM 43911</strain>
    </source>
</reference>
<organism evidence="6 7">
    <name type="scientific">Saccharothrix variisporea</name>
    <dbReference type="NCBI Taxonomy" id="543527"/>
    <lineage>
        <taxon>Bacteria</taxon>
        <taxon>Bacillati</taxon>
        <taxon>Actinomycetota</taxon>
        <taxon>Actinomycetes</taxon>
        <taxon>Pseudonocardiales</taxon>
        <taxon>Pseudonocardiaceae</taxon>
        <taxon>Saccharothrix</taxon>
    </lineage>
</organism>
<dbReference type="EMBL" id="RBXR01000001">
    <property type="protein sequence ID" value="RKT69285.1"/>
    <property type="molecule type" value="Genomic_DNA"/>
</dbReference>
<evidence type="ECO:0000256" key="3">
    <source>
        <dbReference type="ARBA" id="ARBA00022777"/>
    </source>
</evidence>
<keyword evidence="7" id="KW-1185">Reference proteome</keyword>
<gene>
    <name evidence="6" type="ORF">DFJ66_2490</name>
</gene>
<keyword evidence="3 6" id="KW-0418">Kinase</keyword>
<keyword evidence="1" id="KW-0808">Transferase</keyword>
<protein>
    <submittedName>
        <fullName evidence="6">Serine/threonine protein kinase</fullName>
    </submittedName>
</protein>
<name>A0A495X7Z5_9PSEU</name>
<comment type="caution">
    <text evidence="6">The sequence shown here is derived from an EMBL/GenBank/DDBJ whole genome shotgun (WGS) entry which is preliminary data.</text>
</comment>
<dbReference type="RefSeq" id="WP_170199305.1">
    <property type="nucleotide sequence ID" value="NZ_JBIUBA010000002.1"/>
</dbReference>
<dbReference type="GO" id="GO:0004674">
    <property type="term" value="F:protein serine/threonine kinase activity"/>
    <property type="evidence" value="ECO:0007669"/>
    <property type="project" value="UniProtKB-KW"/>
</dbReference>
<dbReference type="PIRSF" id="PIRSF000654">
    <property type="entry name" value="Integrin-linked_kinase"/>
    <property type="match status" value="1"/>
</dbReference>
<dbReference type="PROSITE" id="PS50011">
    <property type="entry name" value="PROTEIN_KINASE_DOM"/>
    <property type="match status" value="1"/>
</dbReference>
<dbReference type="GO" id="GO:0005524">
    <property type="term" value="F:ATP binding"/>
    <property type="evidence" value="ECO:0007669"/>
    <property type="project" value="UniProtKB-KW"/>
</dbReference>
<dbReference type="Pfam" id="PF00069">
    <property type="entry name" value="Pkinase"/>
    <property type="match status" value="1"/>
</dbReference>
<evidence type="ECO:0000259" key="5">
    <source>
        <dbReference type="PROSITE" id="PS50011"/>
    </source>
</evidence>
<dbReference type="Proteomes" id="UP000272729">
    <property type="component" value="Unassembled WGS sequence"/>
</dbReference>
<feature type="domain" description="Protein kinase" evidence="5">
    <location>
        <begin position="14"/>
        <end position="262"/>
    </location>
</feature>
<dbReference type="SUPFAM" id="SSF56112">
    <property type="entry name" value="Protein kinase-like (PK-like)"/>
    <property type="match status" value="1"/>
</dbReference>
<dbReference type="PANTHER" id="PTHR43289:SF34">
    <property type="entry name" value="SERINE_THREONINE-PROTEIN KINASE YBDM-RELATED"/>
    <property type="match status" value="1"/>
</dbReference>
<dbReference type="PANTHER" id="PTHR43289">
    <property type="entry name" value="MITOGEN-ACTIVATED PROTEIN KINASE KINASE KINASE 20-RELATED"/>
    <property type="match status" value="1"/>
</dbReference>
<dbReference type="AlphaFoldDB" id="A0A495X7Z5"/>
<dbReference type="InterPro" id="IPR000719">
    <property type="entry name" value="Prot_kinase_dom"/>
</dbReference>
<dbReference type="Gene3D" id="1.10.510.10">
    <property type="entry name" value="Transferase(Phosphotransferase) domain 1"/>
    <property type="match status" value="1"/>
</dbReference>
<keyword evidence="2" id="KW-0547">Nucleotide-binding</keyword>
<dbReference type="InterPro" id="IPR008266">
    <property type="entry name" value="Tyr_kinase_AS"/>
</dbReference>
<evidence type="ECO:0000256" key="4">
    <source>
        <dbReference type="ARBA" id="ARBA00022840"/>
    </source>
</evidence>
<keyword evidence="4" id="KW-0067">ATP-binding</keyword>
<evidence type="ECO:0000313" key="7">
    <source>
        <dbReference type="Proteomes" id="UP000272729"/>
    </source>
</evidence>
<evidence type="ECO:0000313" key="6">
    <source>
        <dbReference type="EMBL" id="RKT69285.1"/>
    </source>
</evidence>
<sequence>MSAAAERELLAGRYRLGELLGSGGAGEVRRAWDTTFNRPVAVKIVRWDAGGATRRRFRHEVRTLAGLQHPGVVSVLDAGTDGSRSFVVMRLVDGGTLRDRMAVGAMDVDTVRELGAHIAEALDHVHARGIVHRDITPANILLDDRGRPHLADFGLARLPDSPQLTKTGHVMGTAAYLAPEQVRGQDITTATDIYALGLVLLECLTGHREFPGGRAEAAAARLHRPPHLPADLPDDLTRLLGRMTSLVPHRRPTAADCAHTLRYRDLRA</sequence>
<keyword evidence="6" id="KW-0723">Serine/threonine-protein kinase</keyword>
<dbReference type="Gene3D" id="3.30.200.20">
    <property type="entry name" value="Phosphorylase Kinase, domain 1"/>
    <property type="match status" value="1"/>
</dbReference>
<dbReference type="CDD" id="cd14014">
    <property type="entry name" value="STKc_PknB_like"/>
    <property type="match status" value="1"/>
</dbReference>
<dbReference type="PROSITE" id="PS00109">
    <property type="entry name" value="PROTEIN_KINASE_TYR"/>
    <property type="match status" value="1"/>
</dbReference>
<proteinExistence type="predicted"/>
<accession>A0A495X7Z5</accession>
<evidence type="ECO:0000256" key="1">
    <source>
        <dbReference type="ARBA" id="ARBA00022679"/>
    </source>
</evidence>
<evidence type="ECO:0000256" key="2">
    <source>
        <dbReference type="ARBA" id="ARBA00022741"/>
    </source>
</evidence>